<dbReference type="InterPro" id="IPR012373">
    <property type="entry name" value="Ferrdict_sens_TM"/>
</dbReference>
<feature type="transmembrane region" description="Helical" evidence="1">
    <location>
        <begin position="88"/>
        <end position="109"/>
    </location>
</feature>
<proteinExistence type="predicted"/>
<protein>
    <submittedName>
        <fullName evidence="4">FecR family protein</fullName>
    </submittedName>
</protein>
<dbReference type="PIRSF" id="PIRSF018266">
    <property type="entry name" value="FecR"/>
    <property type="match status" value="1"/>
</dbReference>
<dbReference type="InterPro" id="IPR032508">
    <property type="entry name" value="FecR_C"/>
</dbReference>
<dbReference type="PATRIC" id="fig|1339327.3.peg.1199"/>
<reference evidence="4 5" key="1">
    <citation type="submission" date="2014-02" db="EMBL/GenBank/DDBJ databases">
        <authorList>
            <person name="Sears C."/>
            <person name="Carroll K."/>
            <person name="Sack B.R."/>
            <person name="Qadri F."/>
            <person name="Myers L.L."/>
            <person name="Chung G.-T."/>
            <person name="Escheverria P."/>
            <person name="Fraser C.M."/>
            <person name="Sadzewicz L."/>
            <person name="Shefchek K.A."/>
            <person name="Tallon L."/>
            <person name="Das S.P."/>
            <person name="Daugherty S."/>
            <person name="Mongodin E.F."/>
        </authorList>
    </citation>
    <scope>NUCLEOTIDE SEQUENCE [LARGE SCALE GENOMIC DNA]</scope>
    <source>
        <strain evidence="4 5">S36L11</strain>
    </source>
</reference>
<dbReference type="RefSeq" id="WP_008769342.1">
    <property type="nucleotide sequence ID" value="NZ_JGDJ01000139.1"/>
</dbReference>
<dbReference type="InterPro" id="IPR006860">
    <property type="entry name" value="FecR"/>
</dbReference>
<keyword evidence="1" id="KW-0472">Membrane</keyword>
<evidence type="ECO:0000259" key="2">
    <source>
        <dbReference type="Pfam" id="PF04773"/>
    </source>
</evidence>
<keyword evidence="1" id="KW-0812">Transmembrane</keyword>
<dbReference type="FunFam" id="2.60.120.1440:FF:000001">
    <property type="entry name" value="Putative anti-sigma factor"/>
    <property type="match status" value="1"/>
</dbReference>
<organism evidence="4 5">
    <name type="scientific">Bacteroides fragilis str. S36L11</name>
    <dbReference type="NCBI Taxonomy" id="1339327"/>
    <lineage>
        <taxon>Bacteria</taxon>
        <taxon>Pseudomonadati</taxon>
        <taxon>Bacteroidota</taxon>
        <taxon>Bacteroidia</taxon>
        <taxon>Bacteroidales</taxon>
        <taxon>Bacteroidaceae</taxon>
        <taxon>Bacteroides</taxon>
    </lineage>
</organism>
<dbReference type="EMBL" id="JGDJ01000139">
    <property type="protein sequence ID" value="EXZ30243.1"/>
    <property type="molecule type" value="Genomic_DNA"/>
</dbReference>
<evidence type="ECO:0000256" key="1">
    <source>
        <dbReference type="SAM" id="Phobius"/>
    </source>
</evidence>
<accession>A0A015XEW8</accession>
<dbReference type="AlphaFoldDB" id="A0A015XEW8"/>
<evidence type="ECO:0000259" key="3">
    <source>
        <dbReference type="Pfam" id="PF16344"/>
    </source>
</evidence>
<dbReference type="Pfam" id="PF04773">
    <property type="entry name" value="FecR"/>
    <property type="match status" value="1"/>
</dbReference>
<feature type="domain" description="FecR protein" evidence="2">
    <location>
        <begin position="129"/>
        <end position="220"/>
    </location>
</feature>
<feature type="domain" description="Protein FecR C-terminal" evidence="3">
    <location>
        <begin position="266"/>
        <end position="335"/>
    </location>
</feature>
<evidence type="ECO:0000313" key="5">
    <source>
        <dbReference type="Proteomes" id="UP000022082"/>
    </source>
</evidence>
<gene>
    <name evidence="4" type="ORF">M136_0532</name>
</gene>
<sequence length="336" mass="38555">MSYLKNIITYFFHHPASDGVVERVHQRLADTNSGQEKEEVLSGIWEQIGFPQADEHQTLRAFEKLEQQIGGDSLKSESSFSRFRIPRWSWIAASIIVPLLLLFGSAYLYKETLIIKNELSNVTFIQYYVSNGKREQVTLPDRSKVWLNSGSLLIYPSAFIGNEREVYLAGEGYFSVTKDKECPFIVKTNSVSVSVLGTEFNINAYPNIDKVVTTLEEGSIRMSLNRFDSSYLLEPDDQIVYIPSTGHIERKRVKASDYSDWRGGGLYFSNSPFKEVIQTIERTYSVQVHLQTSIYQSNNLTIHFYPNESIENIMMLIKEMIPGLEYQIEGKDIYID</sequence>
<dbReference type="PANTHER" id="PTHR30273">
    <property type="entry name" value="PERIPLASMIC SIGNAL SENSOR AND SIGMA FACTOR ACTIVATOR FECR-RELATED"/>
    <property type="match status" value="1"/>
</dbReference>
<dbReference type="GO" id="GO:0016989">
    <property type="term" value="F:sigma factor antagonist activity"/>
    <property type="evidence" value="ECO:0007669"/>
    <property type="project" value="TreeGrafter"/>
</dbReference>
<dbReference type="Pfam" id="PF16344">
    <property type="entry name" value="FecR_C"/>
    <property type="match status" value="1"/>
</dbReference>
<keyword evidence="1" id="KW-1133">Transmembrane helix</keyword>
<dbReference type="PANTHER" id="PTHR30273:SF2">
    <property type="entry name" value="PROTEIN FECR"/>
    <property type="match status" value="1"/>
</dbReference>
<dbReference type="Gene3D" id="2.60.120.1440">
    <property type="match status" value="1"/>
</dbReference>
<evidence type="ECO:0000313" key="4">
    <source>
        <dbReference type="EMBL" id="EXZ30243.1"/>
    </source>
</evidence>
<dbReference type="Gene3D" id="3.55.50.30">
    <property type="match status" value="1"/>
</dbReference>
<dbReference type="Proteomes" id="UP000022082">
    <property type="component" value="Unassembled WGS sequence"/>
</dbReference>
<name>A0A015XEW8_BACFG</name>
<comment type="caution">
    <text evidence="4">The sequence shown here is derived from an EMBL/GenBank/DDBJ whole genome shotgun (WGS) entry which is preliminary data.</text>
</comment>